<dbReference type="KEGG" id="hnv:DDQ68_08905"/>
<keyword evidence="7" id="KW-1185">Reference proteome</keyword>
<feature type="transmembrane region" description="Helical" evidence="5">
    <location>
        <begin position="39"/>
        <end position="56"/>
    </location>
</feature>
<feature type="transmembrane region" description="Helical" evidence="5">
    <location>
        <begin position="68"/>
        <end position="87"/>
    </location>
</feature>
<dbReference type="PANTHER" id="PTHR43847">
    <property type="entry name" value="BLL3993 PROTEIN"/>
    <property type="match status" value="1"/>
</dbReference>
<comment type="subcellular location">
    <subcellularLocation>
        <location evidence="1">Endomembrane system</location>
        <topology evidence="1">Multi-pass membrane protein</topology>
    </subcellularLocation>
</comment>
<evidence type="ECO:0000313" key="7">
    <source>
        <dbReference type="Proteomes" id="UP000245999"/>
    </source>
</evidence>
<keyword evidence="3 5" id="KW-1133">Transmembrane helix</keyword>
<name>A0A2Z3GGF6_9BACT</name>
<dbReference type="AlphaFoldDB" id="A0A2Z3GGF6"/>
<dbReference type="InterPro" id="IPR052527">
    <property type="entry name" value="Metal_cation-efflux_comp"/>
</dbReference>
<keyword evidence="4 5" id="KW-0472">Membrane</keyword>
<evidence type="ECO:0000256" key="5">
    <source>
        <dbReference type="SAM" id="Phobius"/>
    </source>
</evidence>
<dbReference type="Pfam" id="PF04191">
    <property type="entry name" value="PEMT"/>
    <property type="match status" value="1"/>
</dbReference>
<evidence type="ECO:0000256" key="2">
    <source>
        <dbReference type="ARBA" id="ARBA00022692"/>
    </source>
</evidence>
<feature type="transmembrane region" description="Helical" evidence="5">
    <location>
        <begin position="138"/>
        <end position="157"/>
    </location>
</feature>
<sequence>MPLLFLLVYAGWFLSEILLNRLLRSSGTDQPHADKHSLGLIWATLIGAINLAVYLADHYRWPVGPQRLVPALGLALVVLGVVLRLLVIRSLGRFFTVDVTIREGHQLKTDGFYAYLRHPSYAASLLSFVGFGLSLNNWPALFVVTTATLAAFSYRIWVEEAVLARQFGAAYRAYQKRTKRLIPALY</sequence>
<evidence type="ECO:0000256" key="3">
    <source>
        <dbReference type="ARBA" id="ARBA00022989"/>
    </source>
</evidence>
<dbReference type="RefSeq" id="WP_109655984.1">
    <property type="nucleotide sequence ID" value="NZ_CP029145.1"/>
</dbReference>
<dbReference type="EMBL" id="CP029145">
    <property type="protein sequence ID" value="AWM32889.1"/>
    <property type="molecule type" value="Genomic_DNA"/>
</dbReference>
<evidence type="ECO:0000256" key="4">
    <source>
        <dbReference type="ARBA" id="ARBA00023136"/>
    </source>
</evidence>
<gene>
    <name evidence="6" type="ORF">DDQ68_08905</name>
</gene>
<organism evidence="6 7">
    <name type="scientific">Hymenobacter nivis</name>
    <dbReference type="NCBI Taxonomy" id="1850093"/>
    <lineage>
        <taxon>Bacteria</taxon>
        <taxon>Pseudomonadati</taxon>
        <taxon>Bacteroidota</taxon>
        <taxon>Cytophagia</taxon>
        <taxon>Cytophagales</taxon>
        <taxon>Hymenobacteraceae</taxon>
        <taxon>Hymenobacter</taxon>
    </lineage>
</organism>
<dbReference type="Gene3D" id="1.20.120.1630">
    <property type="match status" value="1"/>
</dbReference>
<evidence type="ECO:0000256" key="1">
    <source>
        <dbReference type="ARBA" id="ARBA00004127"/>
    </source>
</evidence>
<dbReference type="InterPro" id="IPR007318">
    <property type="entry name" value="Phopholipid_MeTrfase"/>
</dbReference>
<proteinExistence type="predicted"/>
<dbReference type="OrthoDB" id="9809773at2"/>
<dbReference type="PANTHER" id="PTHR43847:SF1">
    <property type="entry name" value="BLL3993 PROTEIN"/>
    <property type="match status" value="1"/>
</dbReference>
<keyword evidence="2 5" id="KW-0812">Transmembrane</keyword>
<protein>
    <submittedName>
        <fullName evidence="6">Isoprenylcysteine carboxylmethyltransferase family protein</fullName>
    </submittedName>
</protein>
<evidence type="ECO:0000313" key="6">
    <source>
        <dbReference type="EMBL" id="AWM32889.1"/>
    </source>
</evidence>
<accession>A0A2Z3GGF6</accession>
<reference evidence="7" key="1">
    <citation type="submission" date="2018-04" db="EMBL/GenBank/DDBJ databases">
        <title>Complete genome of Antarctic heterotrophic bacterium Hymenobacter nivis.</title>
        <authorList>
            <person name="Terashima M."/>
        </authorList>
    </citation>
    <scope>NUCLEOTIDE SEQUENCE [LARGE SCALE GENOMIC DNA]</scope>
    <source>
        <strain evidence="7">NBRC 111535</strain>
    </source>
</reference>
<dbReference type="GO" id="GO:0012505">
    <property type="term" value="C:endomembrane system"/>
    <property type="evidence" value="ECO:0007669"/>
    <property type="project" value="UniProtKB-SubCell"/>
</dbReference>
<dbReference type="Proteomes" id="UP000245999">
    <property type="component" value="Chromosome"/>
</dbReference>